<dbReference type="SUPFAM" id="SSF51430">
    <property type="entry name" value="NAD(P)-linked oxidoreductase"/>
    <property type="match status" value="1"/>
</dbReference>
<dbReference type="GO" id="GO:0016652">
    <property type="term" value="F:oxidoreductase activity, acting on NAD(P)H as acceptor"/>
    <property type="evidence" value="ECO:0007669"/>
    <property type="project" value="InterPro"/>
</dbReference>
<evidence type="ECO:0000256" key="5">
    <source>
        <dbReference type="PIRSR" id="PIRSR000097-2"/>
    </source>
</evidence>
<evidence type="ECO:0000259" key="7">
    <source>
        <dbReference type="Pfam" id="PF00248"/>
    </source>
</evidence>
<dbReference type="InterPro" id="IPR036812">
    <property type="entry name" value="NAD(P)_OxRdtase_dom_sf"/>
</dbReference>
<dbReference type="OrthoDB" id="416253at2759"/>
<dbReference type="PANTHER" id="PTHR43827:SF3">
    <property type="entry name" value="NADP-DEPENDENT OXIDOREDUCTASE DOMAIN-CONTAINING PROTEIN"/>
    <property type="match status" value="1"/>
</dbReference>
<dbReference type="AlphaFoldDB" id="A0A3M7CAX5"/>
<dbReference type="EMBL" id="QWIN01000634">
    <property type="protein sequence ID" value="RMY48856.1"/>
    <property type="molecule type" value="Genomic_DNA"/>
</dbReference>
<feature type="active site" description="Proton donor" evidence="4">
    <location>
        <position position="64"/>
    </location>
</feature>
<dbReference type="GO" id="GO:0016616">
    <property type="term" value="F:oxidoreductase activity, acting on the CH-OH group of donors, NAD or NADP as acceptor"/>
    <property type="evidence" value="ECO:0007669"/>
    <property type="project" value="UniProtKB-ARBA"/>
</dbReference>
<keyword evidence="3" id="KW-0560">Oxidoreductase</keyword>
<dbReference type="InterPro" id="IPR018170">
    <property type="entry name" value="Aldo/ket_reductase_CS"/>
</dbReference>
<evidence type="ECO:0000256" key="2">
    <source>
        <dbReference type="ARBA" id="ARBA00022857"/>
    </source>
</evidence>
<dbReference type="Pfam" id="PF00248">
    <property type="entry name" value="Aldo_ket_red"/>
    <property type="match status" value="1"/>
</dbReference>
<accession>A0A3M7CAX5</accession>
<feature type="site" description="Lowers pKa of active site Tyr" evidence="6">
    <location>
        <position position="89"/>
    </location>
</feature>
<dbReference type="CDD" id="cd19120">
    <property type="entry name" value="AKR_AKR3C2-3"/>
    <property type="match status" value="1"/>
</dbReference>
<name>A0A3M7CAX5_HORWE</name>
<dbReference type="InterPro" id="IPR023210">
    <property type="entry name" value="NADP_OxRdtase_dom"/>
</dbReference>
<evidence type="ECO:0000256" key="4">
    <source>
        <dbReference type="PIRSR" id="PIRSR000097-1"/>
    </source>
</evidence>
<dbReference type="VEuPathDB" id="FungiDB:BTJ68_06275"/>
<protein>
    <recommendedName>
        <fullName evidence="7">NADP-dependent oxidoreductase domain-containing protein</fullName>
    </recommendedName>
</protein>
<sequence length="300" mass="33857">MAKINTPIPNLKLNDGNSLPMLAYGTGTAWYKTGDESQIDQACIDSTKTAMGLGYYHLDGAEVYKTETELGTAIKQSGVARDKLFVTTKVMPNIADIPNALKLSLKKLQLDYVDIFVLRYLIHAPFFSDSKEEHQKKWKAMEDMKAQGLAKTIGVSNYLPQHLDWIMETCQTPPAVNQIEFHPYLQHAELLKYHKEKGIATEAYGPLTSITKAANGPVDDILNVLSKKYAVTPGEICLRWCIDQDVVPITTSSKEQRLSDYLRAMTFKLTPKEISQINDAGSKHHYRGFWTHKFDSNDRR</sequence>
<keyword evidence="2" id="KW-0521">NADP</keyword>
<comment type="caution">
    <text evidence="8">The sequence shown here is derived from an EMBL/GenBank/DDBJ whole genome shotgun (WGS) entry which is preliminary data.</text>
</comment>
<organism evidence="8 9">
    <name type="scientific">Hortaea werneckii</name>
    <name type="common">Black yeast</name>
    <name type="synonym">Cladosporium werneckii</name>
    <dbReference type="NCBI Taxonomy" id="91943"/>
    <lineage>
        <taxon>Eukaryota</taxon>
        <taxon>Fungi</taxon>
        <taxon>Dikarya</taxon>
        <taxon>Ascomycota</taxon>
        <taxon>Pezizomycotina</taxon>
        <taxon>Dothideomycetes</taxon>
        <taxon>Dothideomycetidae</taxon>
        <taxon>Mycosphaerellales</taxon>
        <taxon>Teratosphaeriaceae</taxon>
        <taxon>Hortaea</taxon>
    </lineage>
</organism>
<reference evidence="8 9" key="1">
    <citation type="journal article" date="2018" name="BMC Genomics">
        <title>Genomic evidence for intraspecific hybridization in a clonal and extremely halotolerant yeast.</title>
        <authorList>
            <person name="Gostincar C."/>
            <person name="Stajich J.E."/>
            <person name="Zupancic J."/>
            <person name="Zalar P."/>
            <person name="Gunde-Cimerman N."/>
        </authorList>
    </citation>
    <scope>NUCLEOTIDE SEQUENCE [LARGE SCALE GENOMIC DNA]</scope>
    <source>
        <strain evidence="8 9">EXF-151</strain>
    </source>
</reference>
<gene>
    <name evidence="8" type="ORF">D0865_07839</name>
</gene>
<dbReference type="Proteomes" id="UP000270230">
    <property type="component" value="Unassembled WGS sequence"/>
</dbReference>
<dbReference type="PIRSF" id="PIRSF000097">
    <property type="entry name" value="AKR"/>
    <property type="match status" value="1"/>
</dbReference>
<dbReference type="Gene3D" id="3.20.20.100">
    <property type="entry name" value="NADP-dependent oxidoreductase domain"/>
    <property type="match status" value="1"/>
</dbReference>
<dbReference type="InterPro" id="IPR020471">
    <property type="entry name" value="AKR"/>
</dbReference>
<evidence type="ECO:0000256" key="1">
    <source>
        <dbReference type="ARBA" id="ARBA00007905"/>
    </source>
</evidence>
<dbReference type="PRINTS" id="PR00069">
    <property type="entry name" value="ALDKETRDTASE"/>
</dbReference>
<evidence type="ECO:0000313" key="8">
    <source>
        <dbReference type="EMBL" id="RMY48856.1"/>
    </source>
</evidence>
<proteinExistence type="inferred from homology"/>
<dbReference type="PANTHER" id="PTHR43827">
    <property type="entry name" value="2,5-DIKETO-D-GLUCONIC ACID REDUCTASE"/>
    <property type="match status" value="1"/>
</dbReference>
<dbReference type="PROSITE" id="PS00062">
    <property type="entry name" value="ALDOKETO_REDUCTASE_2"/>
    <property type="match status" value="1"/>
</dbReference>
<comment type="similarity">
    <text evidence="1">Belongs to the aldo/keto reductase family.</text>
</comment>
<feature type="domain" description="NADP-dependent oxidoreductase" evidence="7">
    <location>
        <begin position="25"/>
        <end position="279"/>
    </location>
</feature>
<dbReference type="InterPro" id="IPR044494">
    <property type="entry name" value="AKR3C2/3"/>
</dbReference>
<dbReference type="FunFam" id="3.20.20.100:FF:000002">
    <property type="entry name" value="2,5-diketo-D-gluconic acid reductase A"/>
    <property type="match status" value="1"/>
</dbReference>
<evidence type="ECO:0000256" key="3">
    <source>
        <dbReference type="ARBA" id="ARBA00023002"/>
    </source>
</evidence>
<evidence type="ECO:0000313" key="9">
    <source>
        <dbReference type="Proteomes" id="UP000270230"/>
    </source>
</evidence>
<feature type="binding site" evidence="5">
    <location>
        <position position="123"/>
    </location>
    <ligand>
        <name>substrate</name>
    </ligand>
</feature>
<evidence type="ECO:0000256" key="6">
    <source>
        <dbReference type="PIRSR" id="PIRSR000097-3"/>
    </source>
</evidence>